<dbReference type="OrthoDB" id="1681765at2759"/>
<accession>A0A834SER9</accession>
<name>A0A834SER9_9FABA</name>
<gene>
    <name evidence="2" type="ORF">G2W53_045001</name>
</gene>
<reference evidence="2" key="1">
    <citation type="submission" date="2020-09" db="EMBL/GenBank/DDBJ databases">
        <title>Genome-Enabled Discovery of Anthraquinone Biosynthesis in Senna tora.</title>
        <authorList>
            <person name="Kang S.-H."/>
            <person name="Pandey R.P."/>
            <person name="Lee C.-M."/>
            <person name="Sim J.-S."/>
            <person name="Jeong J.-T."/>
            <person name="Choi B.-S."/>
            <person name="Jung M."/>
            <person name="Ginzburg D."/>
            <person name="Zhao K."/>
            <person name="Won S.Y."/>
            <person name="Oh T.-J."/>
            <person name="Yu Y."/>
            <person name="Kim N.-H."/>
            <person name="Lee O.R."/>
            <person name="Lee T.-H."/>
            <person name="Bashyal P."/>
            <person name="Kim T.-S."/>
            <person name="Lee W.-H."/>
            <person name="Kawkins C."/>
            <person name="Kim C.-K."/>
            <person name="Kim J.S."/>
            <person name="Ahn B.O."/>
            <person name="Rhee S.Y."/>
            <person name="Sohng J.K."/>
        </authorList>
    </citation>
    <scope>NUCLEOTIDE SEQUENCE</scope>
    <source>
        <tissue evidence="2">Leaf</tissue>
    </source>
</reference>
<evidence type="ECO:0000256" key="1">
    <source>
        <dbReference type="SAM" id="MobiDB-lite"/>
    </source>
</evidence>
<protein>
    <submittedName>
        <fullName evidence="2">Protein ALP1-like</fullName>
    </submittedName>
</protein>
<dbReference type="AlphaFoldDB" id="A0A834SER9"/>
<comment type="caution">
    <text evidence="2">The sequence shown here is derived from an EMBL/GenBank/DDBJ whole genome shotgun (WGS) entry which is preliminary data.</text>
</comment>
<proteinExistence type="predicted"/>
<dbReference type="EMBL" id="JAAIUW010000022">
    <property type="protein sequence ID" value="KAF7801135.1"/>
    <property type="molecule type" value="Genomic_DNA"/>
</dbReference>
<evidence type="ECO:0000313" key="2">
    <source>
        <dbReference type="EMBL" id="KAF7801135.1"/>
    </source>
</evidence>
<evidence type="ECO:0000313" key="3">
    <source>
        <dbReference type="Proteomes" id="UP000634136"/>
    </source>
</evidence>
<organism evidence="2 3">
    <name type="scientific">Senna tora</name>
    <dbReference type="NCBI Taxonomy" id="362788"/>
    <lineage>
        <taxon>Eukaryota</taxon>
        <taxon>Viridiplantae</taxon>
        <taxon>Streptophyta</taxon>
        <taxon>Embryophyta</taxon>
        <taxon>Tracheophyta</taxon>
        <taxon>Spermatophyta</taxon>
        <taxon>Magnoliopsida</taxon>
        <taxon>eudicotyledons</taxon>
        <taxon>Gunneridae</taxon>
        <taxon>Pentapetalae</taxon>
        <taxon>rosids</taxon>
        <taxon>fabids</taxon>
        <taxon>Fabales</taxon>
        <taxon>Fabaceae</taxon>
        <taxon>Caesalpinioideae</taxon>
        <taxon>Cassia clade</taxon>
        <taxon>Senna</taxon>
    </lineage>
</organism>
<dbReference type="Proteomes" id="UP000634136">
    <property type="component" value="Unassembled WGS sequence"/>
</dbReference>
<feature type="region of interest" description="Disordered" evidence="1">
    <location>
        <begin position="1"/>
        <end position="22"/>
    </location>
</feature>
<sequence length="149" mass="16814">MGDKRKQTFGSSRERHRKDSKLSRFDKLEASLNKWTEVMDIRKEAAIAKMERYKKQANETTLSPYSIDACMELLDSMEDVSNVGKLGDGKDVTGEEGTANDSLVFLDALKPTNNFPHPQGDQFYLVDSGYPNMPGIEEIEFLKSSPEKT</sequence>
<keyword evidence="3" id="KW-1185">Reference proteome</keyword>